<keyword evidence="3" id="KW-1185">Reference proteome</keyword>
<evidence type="ECO:0000313" key="2">
    <source>
        <dbReference type="EMBL" id="WIW69861.1"/>
    </source>
</evidence>
<dbReference type="SMART" id="SM00530">
    <property type="entry name" value="HTH_XRE"/>
    <property type="match status" value="1"/>
</dbReference>
<dbReference type="AlphaFoldDB" id="A0A9Y2AHH4"/>
<dbReference type="GO" id="GO:0003677">
    <property type="term" value="F:DNA binding"/>
    <property type="evidence" value="ECO:0007669"/>
    <property type="project" value="InterPro"/>
</dbReference>
<name>A0A9Y2AHH4_9FIRM</name>
<dbReference type="Proteomes" id="UP001243623">
    <property type="component" value="Chromosome"/>
</dbReference>
<protein>
    <submittedName>
        <fullName evidence="2">Helix-turn-helix domain-containing protein</fullName>
    </submittedName>
</protein>
<sequence length="131" mass="15289">MKREFFEREILKRNLTFTDLAKSVGVSRQMISSLITCQNDPSWVLAQKLAKYFEVPAEQLFTITKEEELMPTPTKKLYDVDEFRREVLNNKISKSTVYAKIKTGEIKAVKIGRKPFIPAWFVEELLTSRNI</sequence>
<evidence type="ECO:0000313" key="3">
    <source>
        <dbReference type="Proteomes" id="UP001243623"/>
    </source>
</evidence>
<dbReference type="KEGG" id="sgbi:P3F81_08005"/>
<dbReference type="CDD" id="cd00093">
    <property type="entry name" value="HTH_XRE"/>
    <property type="match status" value="1"/>
</dbReference>
<dbReference type="SUPFAM" id="SSF47413">
    <property type="entry name" value="lambda repressor-like DNA-binding domains"/>
    <property type="match status" value="1"/>
</dbReference>
<organism evidence="2 3">
    <name type="scientific">Selenobaculum gibii</name>
    <dbReference type="NCBI Taxonomy" id="3054208"/>
    <lineage>
        <taxon>Bacteria</taxon>
        <taxon>Bacillati</taxon>
        <taxon>Bacillota</taxon>
        <taxon>Negativicutes</taxon>
        <taxon>Selenomonadales</taxon>
        <taxon>Selenomonadaceae</taxon>
        <taxon>Selenobaculum</taxon>
    </lineage>
</organism>
<dbReference type="InterPro" id="IPR010982">
    <property type="entry name" value="Lambda_DNA-bd_dom_sf"/>
</dbReference>
<dbReference type="InterPro" id="IPR001387">
    <property type="entry name" value="Cro/C1-type_HTH"/>
</dbReference>
<accession>A0A9Y2AHH4</accession>
<proteinExistence type="predicted"/>
<dbReference type="EMBL" id="CP120678">
    <property type="protein sequence ID" value="WIW69861.1"/>
    <property type="molecule type" value="Genomic_DNA"/>
</dbReference>
<dbReference type="Gene3D" id="1.10.260.40">
    <property type="entry name" value="lambda repressor-like DNA-binding domains"/>
    <property type="match status" value="1"/>
</dbReference>
<dbReference type="PROSITE" id="PS50943">
    <property type="entry name" value="HTH_CROC1"/>
    <property type="match status" value="1"/>
</dbReference>
<gene>
    <name evidence="2" type="ORF">P3F81_08005</name>
</gene>
<feature type="domain" description="HTH cro/C1-type" evidence="1">
    <location>
        <begin position="12"/>
        <end position="60"/>
    </location>
</feature>
<dbReference type="Pfam" id="PF01381">
    <property type="entry name" value="HTH_3"/>
    <property type="match status" value="1"/>
</dbReference>
<evidence type="ECO:0000259" key="1">
    <source>
        <dbReference type="PROSITE" id="PS50943"/>
    </source>
</evidence>
<dbReference type="RefSeq" id="WP_309320273.1">
    <property type="nucleotide sequence ID" value="NZ_CP120678.1"/>
</dbReference>
<reference evidence="2" key="1">
    <citation type="submission" date="2023-03" db="EMBL/GenBank/DDBJ databases">
        <title>Selenobaculum gbiensis gen. nov. sp. nov., a new bacterium isolated from the gut microbiota of IBD patient.</title>
        <authorList>
            <person name="Yeo S."/>
            <person name="Park H."/>
            <person name="Huh C.S."/>
        </authorList>
    </citation>
    <scope>NUCLEOTIDE SEQUENCE</scope>
    <source>
        <strain evidence="2">ICN-92133</strain>
    </source>
</reference>